<evidence type="ECO:0000256" key="2">
    <source>
        <dbReference type="ARBA" id="ARBA00022723"/>
    </source>
</evidence>
<dbReference type="GO" id="GO:0046872">
    <property type="term" value="F:metal ion binding"/>
    <property type="evidence" value="ECO:0007669"/>
    <property type="project" value="UniProtKB-KW"/>
</dbReference>
<dbReference type="SUPFAM" id="SSF46626">
    <property type="entry name" value="Cytochrome c"/>
    <property type="match status" value="1"/>
</dbReference>
<dbReference type="InterPro" id="IPR009056">
    <property type="entry name" value="Cyt_c-like_dom"/>
</dbReference>
<dbReference type="Proteomes" id="UP000534294">
    <property type="component" value="Unassembled WGS sequence"/>
</dbReference>
<sequence length="924" mass="102743">MKPPLLAWTILTANLIAGPVDFVREVRPILEKHCYSCHGPDKQKSGLRLDIKADALHGGDAHAPNIVSGKAAQSPLIQFISTDDEDTQMPPKGERLSKLEVDLLTRWINEGATWPDGVDTAKTVDKRDHWAFKPLPPQQGSLDSFIATKLAEKGLHLSPEADRRTLIRRLHLILHGLPPTPEEVEAFVADNDSKAYEKQVDRLLASPRYGERWARHWLDVIAFGETHGFEVNTPRPNAWPYRDYVIQAFNEDTPYPQFILEQLAGDTVGKDAATGFIVANAALLPGQIGKDEESKAKARQDELNDMVSVTGGAFLGLTLHCARCHDHKFDPVSQADYYGLQAIFSGVRHGERPLKSAETRKYEEENATLLPRLAKATHRLIQFEPVSSALQVMSLTSNDAQQPLRPPVHTHRNIDRFNPIPTQKLRFTVLATSENNRYEPCLDELEIYNTAGQNIALAGQGAKVTASPSWDSGKHRLIHLNDGQYGNDRSWISKTKGAGWVQVEFPKAESIEAIVWGRDRLDEFSDRLPIQYRVEISNAGGTWQLVASSQDRLPYPGPKARLSQPEPQDASKVSAWHEARGEVSALESKLNTAKTGPMVYAGRFEPAPPSFRLNRGDVTQPKEEVSPGAVSALGAPLNLDKNAPEQKRRIALAKWLADPANPLPARVLVNRLWQHHFGEGLVNTPNDFGRNGALPTHPELLSWLASEFIHSGWSIKHMQKLIVMSQTWRQSSAPHQDGLTADAQTQLLWRFPPRRLEAEALRDAMLTVAGTLDLKMGGPGYSAFAPNNNYVRVYDPKAEFGPADWRRMIYMTKVRVAQDSTFGSFDCPDAGQSQPKRPRSTTAIQALSLFNSSFVNQQAEILATRLQGDAGKTPAQQIQRAFALTTQRQPSTDEVRVCESLIRDHGLPALCRVLLNANEFLFVP</sequence>
<dbReference type="GO" id="GO:0020037">
    <property type="term" value="F:heme binding"/>
    <property type="evidence" value="ECO:0007669"/>
    <property type="project" value="InterPro"/>
</dbReference>
<dbReference type="PROSITE" id="PS51007">
    <property type="entry name" value="CYTC"/>
    <property type="match status" value="1"/>
</dbReference>
<keyword evidence="7" id="KW-1185">Reference proteome</keyword>
<evidence type="ECO:0000313" key="7">
    <source>
        <dbReference type="Proteomes" id="UP000534294"/>
    </source>
</evidence>
<dbReference type="AlphaFoldDB" id="A0A7W7YGP5"/>
<dbReference type="PANTHER" id="PTHR35889:SF3">
    <property type="entry name" value="F-BOX DOMAIN-CONTAINING PROTEIN"/>
    <property type="match status" value="1"/>
</dbReference>
<dbReference type="GO" id="GO:0009055">
    <property type="term" value="F:electron transfer activity"/>
    <property type="evidence" value="ECO:0007669"/>
    <property type="project" value="InterPro"/>
</dbReference>
<name>A0A7W7YGP5_9BACT</name>
<protein>
    <recommendedName>
        <fullName evidence="5">Cytochrome c domain-containing protein</fullName>
    </recommendedName>
</protein>
<evidence type="ECO:0000256" key="4">
    <source>
        <dbReference type="PROSITE-ProRule" id="PRU00433"/>
    </source>
</evidence>
<dbReference type="InterPro" id="IPR011444">
    <property type="entry name" value="DUF1549"/>
</dbReference>
<dbReference type="SUPFAM" id="SSF49785">
    <property type="entry name" value="Galactose-binding domain-like"/>
    <property type="match status" value="1"/>
</dbReference>
<feature type="domain" description="Cytochrome c" evidence="5">
    <location>
        <begin position="13"/>
        <end position="112"/>
    </location>
</feature>
<dbReference type="Pfam" id="PF07635">
    <property type="entry name" value="PSCyt1"/>
    <property type="match status" value="1"/>
</dbReference>
<organism evidence="6 7">
    <name type="scientific">Prosthecobacter dejongeii</name>
    <dbReference type="NCBI Taxonomy" id="48465"/>
    <lineage>
        <taxon>Bacteria</taxon>
        <taxon>Pseudomonadati</taxon>
        <taxon>Verrucomicrobiota</taxon>
        <taxon>Verrucomicrobiia</taxon>
        <taxon>Verrucomicrobiales</taxon>
        <taxon>Verrucomicrobiaceae</taxon>
        <taxon>Prosthecobacter</taxon>
    </lineage>
</organism>
<accession>A0A7W7YGP5</accession>
<dbReference type="InterPro" id="IPR036909">
    <property type="entry name" value="Cyt_c-like_dom_sf"/>
</dbReference>
<gene>
    <name evidence="6" type="ORF">HNQ64_000125</name>
</gene>
<dbReference type="PANTHER" id="PTHR35889">
    <property type="entry name" value="CYCLOINULO-OLIGOSACCHARIDE FRUCTANOTRANSFERASE-RELATED"/>
    <property type="match status" value="1"/>
</dbReference>
<evidence type="ECO:0000256" key="3">
    <source>
        <dbReference type="ARBA" id="ARBA00023004"/>
    </source>
</evidence>
<dbReference type="EMBL" id="JACHIF010000001">
    <property type="protein sequence ID" value="MBB5035891.1"/>
    <property type="molecule type" value="Genomic_DNA"/>
</dbReference>
<keyword evidence="3 4" id="KW-0408">Iron</keyword>
<evidence type="ECO:0000256" key="1">
    <source>
        <dbReference type="ARBA" id="ARBA00022617"/>
    </source>
</evidence>
<proteinExistence type="predicted"/>
<evidence type="ECO:0000259" key="5">
    <source>
        <dbReference type="PROSITE" id="PS51007"/>
    </source>
</evidence>
<dbReference type="RefSeq" id="WP_184204346.1">
    <property type="nucleotide sequence ID" value="NZ_JACHIF010000001.1"/>
</dbReference>
<dbReference type="InterPro" id="IPR008979">
    <property type="entry name" value="Galactose-bd-like_sf"/>
</dbReference>
<keyword evidence="2 4" id="KW-0479">Metal-binding</keyword>
<dbReference type="Gene3D" id="1.10.760.10">
    <property type="entry name" value="Cytochrome c-like domain"/>
    <property type="match status" value="1"/>
</dbReference>
<dbReference type="Pfam" id="PF07587">
    <property type="entry name" value="PSD1"/>
    <property type="match status" value="1"/>
</dbReference>
<comment type="caution">
    <text evidence="6">The sequence shown here is derived from an EMBL/GenBank/DDBJ whole genome shotgun (WGS) entry which is preliminary data.</text>
</comment>
<dbReference type="Pfam" id="PF07583">
    <property type="entry name" value="PSCyt2"/>
    <property type="match status" value="1"/>
</dbReference>
<reference evidence="6 7" key="1">
    <citation type="submission" date="2020-08" db="EMBL/GenBank/DDBJ databases">
        <title>Genomic Encyclopedia of Type Strains, Phase IV (KMG-IV): sequencing the most valuable type-strain genomes for metagenomic binning, comparative biology and taxonomic classification.</title>
        <authorList>
            <person name="Goeker M."/>
        </authorList>
    </citation>
    <scope>NUCLEOTIDE SEQUENCE [LARGE SCALE GENOMIC DNA]</scope>
    <source>
        <strain evidence="6 7">DSM 12251</strain>
    </source>
</reference>
<keyword evidence="1 4" id="KW-0349">Heme</keyword>
<evidence type="ECO:0000313" key="6">
    <source>
        <dbReference type="EMBL" id="MBB5035891.1"/>
    </source>
</evidence>
<dbReference type="Gene3D" id="2.60.120.260">
    <property type="entry name" value="Galactose-binding domain-like"/>
    <property type="match status" value="1"/>
</dbReference>
<dbReference type="InterPro" id="IPR022655">
    <property type="entry name" value="DUF1553"/>
</dbReference>
<dbReference type="InterPro" id="IPR011429">
    <property type="entry name" value="Cyt_c_Planctomycete-type"/>
</dbReference>